<dbReference type="InterPro" id="IPR006047">
    <property type="entry name" value="GH13_cat_dom"/>
</dbReference>
<evidence type="ECO:0000256" key="1">
    <source>
        <dbReference type="ARBA" id="ARBA00022801"/>
    </source>
</evidence>
<dbReference type="OrthoDB" id="9805159at2"/>
<dbReference type="EMBL" id="CP002042">
    <property type="protein sequence ID" value="ADH63066.1"/>
    <property type="molecule type" value="Genomic_DNA"/>
</dbReference>
<dbReference type="STRING" id="526227.Mesil_1167"/>
<keyword evidence="5" id="KW-1185">Reference proteome</keyword>
<dbReference type="InterPro" id="IPR004185">
    <property type="entry name" value="Glyco_hydro_13_lg-like_dom"/>
</dbReference>
<dbReference type="CDD" id="cd02857">
    <property type="entry name" value="E_set_CDase_PDE_N"/>
    <property type="match status" value="1"/>
</dbReference>
<protein>
    <submittedName>
        <fullName evidence="4">Alpha amylase catalytic region</fullName>
    </submittedName>
</protein>
<dbReference type="Gene3D" id="3.20.20.80">
    <property type="entry name" value="Glycosidases"/>
    <property type="match status" value="1"/>
</dbReference>
<dbReference type="CAZy" id="GH13">
    <property type="family name" value="Glycoside Hydrolase Family 13"/>
</dbReference>
<organism evidence="4 5">
    <name type="scientific">Allomeiothermus silvanus (strain ATCC 700542 / DSM 9946 / NBRC 106475 / NCIMB 13440 / VI-R2)</name>
    <name type="common">Thermus silvanus</name>
    <dbReference type="NCBI Taxonomy" id="526227"/>
    <lineage>
        <taxon>Bacteria</taxon>
        <taxon>Thermotogati</taxon>
        <taxon>Deinococcota</taxon>
        <taxon>Deinococci</taxon>
        <taxon>Thermales</taxon>
        <taxon>Thermaceae</taxon>
        <taxon>Allomeiothermus</taxon>
    </lineage>
</organism>
<evidence type="ECO:0000259" key="3">
    <source>
        <dbReference type="SMART" id="SM00642"/>
    </source>
</evidence>
<feature type="domain" description="Glycosyl hydrolase family 13 catalytic" evidence="3">
    <location>
        <begin position="114"/>
        <end position="504"/>
    </location>
</feature>
<evidence type="ECO:0000313" key="5">
    <source>
        <dbReference type="Proteomes" id="UP000001916"/>
    </source>
</evidence>
<keyword evidence="2" id="KW-0326">Glycosidase</keyword>
<dbReference type="PANTHER" id="PTHR10357:SF210">
    <property type="entry name" value="MALTODEXTRIN GLUCOSIDASE"/>
    <property type="match status" value="1"/>
</dbReference>
<dbReference type="GO" id="GO:0005975">
    <property type="term" value="P:carbohydrate metabolic process"/>
    <property type="evidence" value="ECO:0007669"/>
    <property type="project" value="InterPro"/>
</dbReference>
<gene>
    <name evidence="4" type="ordered locus">Mesil_1167</name>
</gene>
<accession>D7BDR5</accession>
<dbReference type="RefSeq" id="WP_013157644.1">
    <property type="nucleotide sequence ID" value="NC_014212.1"/>
</dbReference>
<name>D7BDR5_ALLS1</name>
<dbReference type="CDD" id="cd11338">
    <property type="entry name" value="AmyAc_CMD"/>
    <property type="match status" value="1"/>
</dbReference>
<dbReference type="InterPro" id="IPR017853">
    <property type="entry name" value="GH"/>
</dbReference>
<sequence>MHYHDWEPFCVSPMTPELGAEVTLRVRTSAKAGVLLLERFGEVERRPLQAVPDGLEITLPMHASPIRYCFFLPEEKVYLTSGGPSSTMPRYDRFFHLLSAPSVPEWAVGAVFYQIFPDRFKNGDPSNDPKDGEWIYMGQKIVKKAWDDPVDLKIGPLQHYGGDLEGIRQALGYLQELGIEALYLTPILPSRSNHRYDGLDYLNVDPYLGGNEAFDRLVADLHAHGLKIVLDGVFNHIGDAHPDFQKALHDPDSPEASQFTFHADGSYASFMGVKTLPKLDYASPLAVERWLDGYHAPVRHWLRKGADGWRLDVAHQIGEGGTDRHNLELLRLIHRNSREENPEAFVFGELFFDSTNHLRAHTLDGSMHYHGFANPLLEWLSGRNIYGWEVEVSASEAWQTLWDHYAALPLQIRQTMYTLLDSHDVPRAFWRLRGDVELYKMALGILLTFPGAPGLYYGNEIALNQSNPYEVWNGDPMCRGSFPWDESKWNREVLEWTRRLIHLRKNTPALRRGGLLPLQAPTGAIAYKRVYQGQEVWVYAAPTPVRLELPPSQNLLSGEKMGGRAVVHGLGVFQIT</sequence>
<dbReference type="Proteomes" id="UP000001916">
    <property type="component" value="Chromosome"/>
</dbReference>
<dbReference type="KEGG" id="msv:Mesil_1167"/>
<evidence type="ECO:0000313" key="4">
    <source>
        <dbReference type="EMBL" id="ADH63066.1"/>
    </source>
</evidence>
<evidence type="ECO:0000256" key="2">
    <source>
        <dbReference type="ARBA" id="ARBA00023295"/>
    </source>
</evidence>
<dbReference type="eggNOG" id="COG0366">
    <property type="taxonomic scope" value="Bacteria"/>
</dbReference>
<dbReference type="PANTHER" id="PTHR10357">
    <property type="entry name" value="ALPHA-AMYLASE FAMILY MEMBER"/>
    <property type="match status" value="1"/>
</dbReference>
<reference evidence="4 5" key="1">
    <citation type="journal article" date="2010" name="Stand. Genomic Sci.">
        <title>Complete genome sequence of Meiothermus silvanus type strain (VI-R2).</title>
        <authorList>
            <person name="Sikorski J."/>
            <person name="Tindall B.J."/>
            <person name="Lowry S."/>
            <person name="Lucas S."/>
            <person name="Nolan M."/>
            <person name="Copeland A."/>
            <person name="Glavina Del Rio T."/>
            <person name="Tice H."/>
            <person name="Cheng J.F."/>
            <person name="Han C."/>
            <person name="Pitluck S."/>
            <person name="Liolios K."/>
            <person name="Ivanova N."/>
            <person name="Mavromatis K."/>
            <person name="Mikhailova N."/>
            <person name="Pati A."/>
            <person name="Goodwin L."/>
            <person name="Chen A."/>
            <person name="Palaniappan K."/>
            <person name="Land M."/>
            <person name="Hauser L."/>
            <person name="Chang Y.J."/>
            <person name="Jeffries C.D."/>
            <person name="Rohde M."/>
            <person name="Goker M."/>
            <person name="Woyke T."/>
            <person name="Bristow J."/>
            <person name="Eisen J.A."/>
            <person name="Markowitz V."/>
            <person name="Hugenholtz P."/>
            <person name="Kyrpides N.C."/>
            <person name="Klenk H.P."/>
            <person name="Lapidus A."/>
        </authorList>
    </citation>
    <scope>NUCLEOTIDE SEQUENCE [LARGE SCALE GENOMIC DNA]</scope>
    <source>
        <strain evidence="5">ATCC 700542 / DSM 9946 / VI-R2</strain>
    </source>
</reference>
<dbReference type="SMART" id="SM00642">
    <property type="entry name" value="Aamy"/>
    <property type="match status" value="1"/>
</dbReference>
<keyword evidence="1" id="KW-0378">Hydrolase</keyword>
<dbReference type="Pfam" id="PF00128">
    <property type="entry name" value="Alpha-amylase"/>
    <property type="match status" value="1"/>
</dbReference>
<dbReference type="GO" id="GO:0004553">
    <property type="term" value="F:hydrolase activity, hydrolyzing O-glycosyl compounds"/>
    <property type="evidence" value="ECO:0007669"/>
    <property type="project" value="InterPro"/>
</dbReference>
<dbReference type="AlphaFoldDB" id="D7BDR5"/>
<dbReference type="HOGENOM" id="CLU_006462_6_4_0"/>
<proteinExistence type="predicted"/>
<dbReference type="SUPFAM" id="SSF51445">
    <property type="entry name" value="(Trans)glycosidases"/>
    <property type="match status" value="1"/>
</dbReference>